<dbReference type="RefSeq" id="WP_123266369.1">
    <property type="nucleotide sequence ID" value="NZ_RJUG01000004.1"/>
</dbReference>
<keyword evidence="3 12" id="KW-0575">Peroxidase</keyword>
<evidence type="ECO:0000256" key="4">
    <source>
        <dbReference type="ARBA" id="ARBA00022617"/>
    </source>
</evidence>
<dbReference type="InterPro" id="IPR010582">
    <property type="entry name" value="Catalase_immune_responsive"/>
</dbReference>
<keyword evidence="8" id="KW-0376">Hydrogen peroxide</keyword>
<feature type="compositionally biased region" description="Polar residues" evidence="10">
    <location>
        <begin position="1"/>
        <end position="14"/>
    </location>
</feature>
<feature type="region of interest" description="Disordered" evidence="10">
    <location>
        <begin position="1"/>
        <end position="23"/>
    </location>
</feature>
<evidence type="ECO:0000256" key="9">
    <source>
        <dbReference type="PIRSR" id="PIRSR038928-2"/>
    </source>
</evidence>
<feature type="domain" description="Catalase core" evidence="11">
    <location>
        <begin position="7"/>
        <end position="394"/>
    </location>
</feature>
<dbReference type="GO" id="GO:0042744">
    <property type="term" value="P:hydrogen peroxide catabolic process"/>
    <property type="evidence" value="ECO:0007669"/>
    <property type="project" value="UniProtKB-KW"/>
</dbReference>
<evidence type="ECO:0000256" key="1">
    <source>
        <dbReference type="ARBA" id="ARBA00005329"/>
    </source>
</evidence>
<dbReference type="SMART" id="SM01060">
    <property type="entry name" value="Catalase"/>
    <property type="match status" value="1"/>
</dbReference>
<keyword evidence="5 9" id="KW-0479">Metal-binding</keyword>
<sequence length="473" mass="54185">MSTKRMGNNAQNPFYDTPEKPPHIHEKTGGVPLRFQQQDFSQILRGTLPERALFTKGTGAYGTFTVTNDITQYTSANIFSSVGKICRIFARFSDFKSEKGSADTNRDSRGFALKFYTEDGIWDLVGSNSPVFFIKEPAKFPEFVKTQQRSPITNLKSATDMWNFCCVHPETLHQLLMYFSGRGTPKGFRHMHGYGSHTYSMINAENERVWVKYHIKTQQGIKNLVPTQAAQLKSTHPDFAQEDFINALQNEDFPKWTLYIQVMTEEQAKEFRWNPFDVTKVWFHDEFPLIEVGEIELKEIPGDYQLNIEEAAFSPANFVEGLGLSPDPVLQARIATYAEAQQYRLGRHANLLEVNRCPFSAEKVKSEKNSQKALHFSKFENEDSYPESAYSENEDDHFTQPGLFYTKALQDYDRVELVRNIIEAMNKISGPQRAEIINRQICHFFRANIELGMKIAMGLQINIDANMMNHAGS</sequence>
<dbReference type="Proteomes" id="UP000270224">
    <property type="component" value="Unassembled WGS sequence"/>
</dbReference>
<evidence type="ECO:0000256" key="8">
    <source>
        <dbReference type="ARBA" id="ARBA00023324"/>
    </source>
</evidence>
<protein>
    <recommendedName>
        <fullName evidence="2">catalase</fullName>
        <ecNumber evidence="2">1.11.1.6</ecNumber>
    </recommendedName>
</protein>
<dbReference type="PIRSF" id="PIRSF038928">
    <property type="entry name" value="Catalase_clade1-3"/>
    <property type="match status" value="1"/>
</dbReference>
<evidence type="ECO:0000259" key="11">
    <source>
        <dbReference type="SMART" id="SM01060"/>
    </source>
</evidence>
<dbReference type="InterPro" id="IPR020835">
    <property type="entry name" value="Catalase_sf"/>
</dbReference>
<dbReference type="SUPFAM" id="SSF56634">
    <property type="entry name" value="Heme-dependent catalase-like"/>
    <property type="match status" value="1"/>
</dbReference>
<feature type="binding site" description="axial binding residue" evidence="9">
    <location>
        <position position="337"/>
    </location>
    <ligand>
        <name>heme</name>
        <dbReference type="ChEBI" id="CHEBI:30413"/>
    </ligand>
    <ligandPart>
        <name>Fe</name>
        <dbReference type="ChEBI" id="CHEBI:18248"/>
    </ligandPart>
</feature>
<dbReference type="GO" id="GO:0042542">
    <property type="term" value="P:response to hydrogen peroxide"/>
    <property type="evidence" value="ECO:0007669"/>
    <property type="project" value="TreeGrafter"/>
</dbReference>
<accession>A0A3N0WSI3</accession>
<evidence type="ECO:0000256" key="7">
    <source>
        <dbReference type="ARBA" id="ARBA00023004"/>
    </source>
</evidence>
<dbReference type="OrthoDB" id="9760293at2"/>
<dbReference type="GO" id="GO:0004096">
    <property type="term" value="F:catalase activity"/>
    <property type="evidence" value="ECO:0007669"/>
    <property type="project" value="UniProtKB-EC"/>
</dbReference>
<organism evidence="12 13">
    <name type="scientific">Kaistella daneshvariae</name>
    <dbReference type="NCBI Taxonomy" id="2487074"/>
    <lineage>
        <taxon>Bacteria</taxon>
        <taxon>Pseudomonadati</taxon>
        <taxon>Bacteroidota</taxon>
        <taxon>Flavobacteriia</taxon>
        <taxon>Flavobacteriales</taxon>
        <taxon>Weeksellaceae</taxon>
        <taxon>Chryseobacterium group</taxon>
        <taxon>Kaistella</taxon>
    </lineage>
</organism>
<dbReference type="PRINTS" id="PR00067">
    <property type="entry name" value="CATALASE"/>
</dbReference>
<dbReference type="Pfam" id="PF00199">
    <property type="entry name" value="Catalase"/>
    <property type="match status" value="1"/>
</dbReference>
<keyword evidence="6 12" id="KW-0560">Oxidoreductase</keyword>
<gene>
    <name evidence="12" type="ORF">EGI11_10410</name>
</gene>
<dbReference type="InterPro" id="IPR018028">
    <property type="entry name" value="Catalase"/>
</dbReference>
<name>A0A3N0WSI3_9FLAO</name>
<dbReference type="GO" id="GO:0046872">
    <property type="term" value="F:metal ion binding"/>
    <property type="evidence" value="ECO:0007669"/>
    <property type="project" value="UniProtKB-KW"/>
</dbReference>
<comment type="caution">
    <text evidence="12">The sequence shown here is derived from an EMBL/GenBank/DDBJ whole genome shotgun (WGS) entry which is preliminary data.</text>
</comment>
<dbReference type="PANTHER" id="PTHR11465:SF9">
    <property type="entry name" value="CATALASE"/>
    <property type="match status" value="1"/>
</dbReference>
<reference evidence="13" key="2">
    <citation type="submission" date="2018-11" db="EMBL/GenBank/DDBJ databases">
        <title>Proposal to divide the Flavobacteriaceae and reorganize its genera based on Amino Acid Identity values calculated from whole genome sequences.</title>
        <authorList>
            <person name="Nicholson A.C."/>
            <person name="Gulvik C.A."/>
            <person name="Whitney A.M."/>
            <person name="Humrighouse B.W."/>
            <person name="Bell M."/>
            <person name="Holmens B."/>
            <person name="Steigerwalt A."/>
            <person name="Villarma A."/>
            <person name="Sheth M."/>
            <person name="Batra D."/>
            <person name="Pryor J."/>
            <person name="Bernardet J.-F."/>
            <person name="Hugo C."/>
            <person name="Kampfer P."/>
            <person name="Newman J."/>
            <person name="Mcquiston J.R."/>
        </authorList>
    </citation>
    <scope>NUCLEOTIDE SEQUENCE [LARGE SCALE GENOMIC DNA]</scope>
    <source>
        <strain evidence="13">H3056</strain>
    </source>
</reference>
<comment type="cofactor">
    <cofactor evidence="9">
        <name>heme</name>
        <dbReference type="ChEBI" id="CHEBI:30413"/>
    </cofactor>
</comment>
<keyword evidence="4 9" id="KW-0349">Heme</keyword>
<dbReference type="PANTHER" id="PTHR11465">
    <property type="entry name" value="CATALASE"/>
    <property type="match status" value="1"/>
</dbReference>
<evidence type="ECO:0000313" key="13">
    <source>
        <dbReference type="Proteomes" id="UP000270224"/>
    </source>
</evidence>
<proteinExistence type="inferred from homology"/>
<dbReference type="Pfam" id="PF06628">
    <property type="entry name" value="Catalase-rel"/>
    <property type="match status" value="1"/>
</dbReference>
<dbReference type="PROSITE" id="PS51402">
    <property type="entry name" value="CATALASE_3"/>
    <property type="match status" value="1"/>
</dbReference>
<reference evidence="13" key="1">
    <citation type="submission" date="2018-11" db="EMBL/GenBank/DDBJ databases">
        <title>Proposal to divide the Flavobacteriaceae and reorganize its genera based on Amino Acid Identity values calculated from whole genome sequences.</title>
        <authorList>
            <person name="Nicholson A.C."/>
            <person name="Gulvik C.A."/>
            <person name="Whitney A.M."/>
            <person name="Humrighouse B.W."/>
            <person name="Bell M."/>
            <person name="Holmes B."/>
            <person name="Steigerwalt A."/>
            <person name="Villarma A."/>
            <person name="Sheth M."/>
            <person name="Batra D."/>
            <person name="Pryor J."/>
            <person name="Bernardet J.-F."/>
            <person name="Hugo C."/>
            <person name="Kampfer P."/>
            <person name="Newman J."/>
            <person name="Mcquiston J.R."/>
        </authorList>
    </citation>
    <scope>NUCLEOTIDE SEQUENCE [LARGE SCALE GENOMIC DNA]</scope>
    <source>
        <strain evidence="13">H3056</strain>
    </source>
</reference>
<evidence type="ECO:0000256" key="6">
    <source>
        <dbReference type="ARBA" id="ARBA00023002"/>
    </source>
</evidence>
<keyword evidence="7 9" id="KW-0408">Iron</keyword>
<dbReference type="InterPro" id="IPR011614">
    <property type="entry name" value="Catalase_core"/>
</dbReference>
<dbReference type="EC" id="1.11.1.6" evidence="2"/>
<dbReference type="InterPro" id="IPR024711">
    <property type="entry name" value="Catalase_clade1/3"/>
</dbReference>
<dbReference type="AlphaFoldDB" id="A0A3N0WSI3"/>
<evidence type="ECO:0000256" key="3">
    <source>
        <dbReference type="ARBA" id="ARBA00022559"/>
    </source>
</evidence>
<evidence type="ECO:0000256" key="10">
    <source>
        <dbReference type="SAM" id="MobiDB-lite"/>
    </source>
</evidence>
<dbReference type="EMBL" id="RJUG01000004">
    <property type="protein sequence ID" value="ROI08058.1"/>
    <property type="molecule type" value="Genomic_DNA"/>
</dbReference>
<dbReference type="GO" id="GO:0005737">
    <property type="term" value="C:cytoplasm"/>
    <property type="evidence" value="ECO:0007669"/>
    <property type="project" value="TreeGrafter"/>
</dbReference>
<dbReference type="GO" id="GO:0020037">
    <property type="term" value="F:heme binding"/>
    <property type="evidence" value="ECO:0007669"/>
    <property type="project" value="InterPro"/>
</dbReference>
<evidence type="ECO:0000256" key="5">
    <source>
        <dbReference type="ARBA" id="ARBA00022723"/>
    </source>
</evidence>
<dbReference type="Gene3D" id="2.40.180.10">
    <property type="entry name" value="Catalase core domain"/>
    <property type="match status" value="1"/>
</dbReference>
<evidence type="ECO:0000256" key="2">
    <source>
        <dbReference type="ARBA" id="ARBA00012314"/>
    </source>
</evidence>
<evidence type="ECO:0000313" key="12">
    <source>
        <dbReference type="EMBL" id="ROI08058.1"/>
    </source>
</evidence>
<comment type="similarity">
    <text evidence="1">Belongs to the catalase family.</text>
</comment>